<reference evidence="3 4" key="1">
    <citation type="submission" date="2018-08" db="EMBL/GenBank/DDBJ databases">
        <authorList>
            <person name="Ferrada E.E."/>
            <person name="Latorre B.A."/>
        </authorList>
    </citation>
    <scope>NUCLEOTIDE SEQUENCE [LARGE SCALE GENOMIC DNA]</scope>
    <source>
        <strain evidence="3 4">VK-A60T</strain>
    </source>
</reference>
<dbReference type="AlphaFoldDB" id="A0A385DCU1"/>
<evidence type="ECO:0000259" key="1">
    <source>
        <dbReference type="Pfam" id="PF13530"/>
    </source>
</evidence>
<dbReference type="PANTHER" id="PTHR37817">
    <property type="entry name" value="N-ACETYLTRANSFERASE EIS"/>
    <property type="match status" value="1"/>
</dbReference>
<dbReference type="SUPFAM" id="SSF55718">
    <property type="entry name" value="SCP-like"/>
    <property type="match status" value="1"/>
</dbReference>
<sequence length="281" mass="30239">MGAHQLRIHRRAVRFRDGTDFGTGAVRLRPAEEARGRVEEVYDRARLATTGWPGRRAAHWAVRLAGHPHRRGGATSLRYAVREEAYGAVSGYALYRHTSVPDGSGGADPVVVLAALSRPAYGRCGGSWPGSLVSWLGYEGAVDEVLPWLLEDSRAVRSAPVGRLWVRLVDVGRALAGRSYAVPLDVVLEVRDAFCPWNAGRHRLRGDGDGVAVCEPTTAPADLRLDVAEPGAAFLGGTTLAALGAAGRVEELRPGVLARTSAAFRGDREPWYPGGWAFPLY</sequence>
<dbReference type="InterPro" id="IPR041380">
    <property type="entry name" value="Acetyltransf_17"/>
</dbReference>
<dbReference type="EMBL" id="CP031742">
    <property type="protein sequence ID" value="AXQ56208.1"/>
    <property type="molecule type" value="Genomic_DNA"/>
</dbReference>
<evidence type="ECO:0000313" key="4">
    <source>
        <dbReference type="Proteomes" id="UP000259636"/>
    </source>
</evidence>
<dbReference type="GO" id="GO:0030649">
    <property type="term" value="P:aminoglycoside antibiotic catabolic process"/>
    <property type="evidence" value="ECO:0007669"/>
    <property type="project" value="TreeGrafter"/>
</dbReference>
<evidence type="ECO:0000313" key="3">
    <source>
        <dbReference type="EMBL" id="AXQ56208.1"/>
    </source>
</evidence>
<dbReference type="KEGG" id="sky:D0C37_17485"/>
<dbReference type="Gene3D" id="3.30.1050.10">
    <property type="entry name" value="SCP2 sterol-binding domain"/>
    <property type="match status" value="1"/>
</dbReference>
<feature type="domain" description="Eis-like acetyltransferase" evidence="2">
    <location>
        <begin position="51"/>
        <end position="164"/>
    </location>
</feature>
<feature type="domain" description="Enhanced intracellular survival protein" evidence="1">
    <location>
        <begin position="171"/>
        <end position="272"/>
    </location>
</feature>
<dbReference type="GeneID" id="300115958"/>
<protein>
    <recommendedName>
        <fullName evidence="5">GNAT family N-acetyltransferase</fullName>
    </recommendedName>
</protein>
<proteinExistence type="predicted"/>
<evidence type="ECO:0000259" key="2">
    <source>
        <dbReference type="Pfam" id="PF17668"/>
    </source>
</evidence>
<dbReference type="Pfam" id="PF17668">
    <property type="entry name" value="Acetyltransf_17"/>
    <property type="match status" value="1"/>
</dbReference>
<dbReference type="GO" id="GO:0034069">
    <property type="term" value="F:aminoglycoside N-acetyltransferase activity"/>
    <property type="evidence" value="ECO:0007669"/>
    <property type="project" value="TreeGrafter"/>
</dbReference>
<dbReference type="Proteomes" id="UP000259636">
    <property type="component" value="Chromosome"/>
</dbReference>
<dbReference type="SUPFAM" id="SSF55729">
    <property type="entry name" value="Acyl-CoA N-acyltransferases (Nat)"/>
    <property type="match status" value="1"/>
</dbReference>
<dbReference type="InterPro" id="IPR051554">
    <property type="entry name" value="Acetyltransferase_Eis"/>
</dbReference>
<dbReference type="RefSeq" id="WP_117349743.1">
    <property type="nucleotide sequence ID" value="NZ_CP031742.1"/>
</dbReference>
<dbReference type="Gene3D" id="3.40.630.30">
    <property type="match status" value="1"/>
</dbReference>
<dbReference type="InterPro" id="IPR036527">
    <property type="entry name" value="SCP2_sterol-bd_dom_sf"/>
</dbReference>
<name>A0A385DCU1_9ACTN</name>
<gene>
    <name evidence="3" type="ORF">D0C37_17485</name>
</gene>
<dbReference type="PANTHER" id="PTHR37817:SF1">
    <property type="entry name" value="N-ACETYLTRANSFERASE EIS"/>
    <property type="match status" value="1"/>
</dbReference>
<accession>A0A385DCU1</accession>
<dbReference type="InterPro" id="IPR025559">
    <property type="entry name" value="Eis_dom"/>
</dbReference>
<organism evidence="3 4">
    <name type="scientific">Streptomyces koyangensis</name>
    <dbReference type="NCBI Taxonomy" id="188770"/>
    <lineage>
        <taxon>Bacteria</taxon>
        <taxon>Bacillati</taxon>
        <taxon>Actinomycetota</taxon>
        <taxon>Actinomycetes</taxon>
        <taxon>Kitasatosporales</taxon>
        <taxon>Streptomycetaceae</taxon>
        <taxon>Streptomyces</taxon>
        <taxon>Streptomyces aurantiacus group</taxon>
    </lineage>
</organism>
<dbReference type="Pfam" id="PF13530">
    <property type="entry name" value="SCP2_2"/>
    <property type="match status" value="1"/>
</dbReference>
<evidence type="ECO:0008006" key="5">
    <source>
        <dbReference type="Google" id="ProtNLM"/>
    </source>
</evidence>
<dbReference type="InterPro" id="IPR016181">
    <property type="entry name" value="Acyl_CoA_acyltransferase"/>
</dbReference>